<dbReference type="EMBL" id="AP027080">
    <property type="protein sequence ID" value="BDU72937.1"/>
    <property type="molecule type" value="Genomic_DNA"/>
</dbReference>
<evidence type="ECO:0000256" key="1">
    <source>
        <dbReference type="SAM" id="Phobius"/>
    </source>
</evidence>
<protein>
    <submittedName>
        <fullName evidence="2">Uncharacterized protein</fullName>
    </submittedName>
</protein>
<gene>
    <name evidence="2" type="ORF">METEAL_21110</name>
</gene>
<accession>A0AA48KA41</accession>
<reference evidence="3" key="1">
    <citation type="journal article" date="2023" name="Int. J. Syst. Evol. Microbiol.">
        <title>Mesoterricola silvestris gen. nov., sp. nov., Mesoterricola sediminis sp. nov., Geothrix oryzae sp. nov., Geothrix edaphica sp. nov., Geothrix rubra sp. nov., and Geothrix limicola sp. nov., six novel members of Acidobacteriota isolated from soils.</title>
        <authorList>
            <person name="Itoh H."/>
            <person name="Sugisawa Y."/>
            <person name="Mise K."/>
            <person name="Xu Z."/>
            <person name="Kuniyasu M."/>
            <person name="Ushijima N."/>
            <person name="Kawano K."/>
            <person name="Kobayashi E."/>
            <person name="Shiratori Y."/>
            <person name="Masuda Y."/>
            <person name="Senoo K."/>
        </authorList>
    </citation>
    <scope>NUCLEOTIDE SEQUENCE [LARGE SCALE GENOMIC DNA]</scope>
    <source>
        <strain evidence="3">W79</strain>
    </source>
</reference>
<evidence type="ECO:0000313" key="3">
    <source>
        <dbReference type="Proteomes" id="UP001238179"/>
    </source>
</evidence>
<organism evidence="2 3">
    <name type="scientific">Mesoterricola silvestris</name>
    <dbReference type="NCBI Taxonomy" id="2927979"/>
    <lineage>
        <taxon>Bacteria</taxon>
        <taxon>Pseudomonadati</taxon>
        <taxon>Acidobacteriota</taxon>
        <taxon>Holophagae</taxon>
        <taxon>Holophagales</taxon>
        <taxon>Holophagaceae</taxon>
        <taxon>Mesoterricola</taxon>
    </lineage>
</organism>
<keyword evidence="1" id="KW-1133">Transmembrane helix</keyword>
<keyword evidence="3" id="KW-1185">Reference proteome</keyword>
<keyword evidence="1" id="KW-0812">Transmembrane</keyword>
<name>A0AA48KA41_9BACT</name>
<dbReference type="KEGG" id="msil:METEAL_21110"/>
<dbReference type="AlphaFoldDB" id="A0AA48KA41"/>
<feature type="transmembrane region" description="Helical" evidence="1">
    <location>
        <begin position="13"/>
        <end position="33"/>
    </location>
</feature>
<keyword evidence="1" id="KW-0472">Membrane</keyword>
<sequence>MSRNPPEFRPWEIWTVAAIAAIFLVAHLLIHLAQRGAK</sequence>
<proteinExistence type="predicted"/>
<evidence type="ECO:0000313" key="2">
    <source>
        <dbReference type="EMBL" id="BDU72937.1"/>
    </source>
</evidence>
<dbReference type="Proteomes" id="UP001238179">
    <property type="component" value="Chromosome"/>
</dbReference>